<dbReference type="PROSITE" id="PS51841">
    <property type="entry name" value="LTD"/>
    <property type="match status" value="1"/>
</dbReference>
<dbReference type="CDD" id="cd04486">
    <property type="entry name" value="YhcR_OBF_like"/>
    <property type="match status" value="1"/>
</dbReference>
<dbReference type="InterPro" id="IPR036691">
    <property type="entry name" value="Endo/exonu/phosph_ase_sf"/>
</dbReference>
<dbReference type="SUPFAM" id="SSF49313">
    <property type="entry name" value="Cadherin-like"/>
    <property type="match status" value="1"/>
</dbReference>
<dbReference type="NCBIfam" id="TIGR01965">
    <property type="entry name" value="VCBS_repeat"/>
    <property type="match status" value="1"/>
</dbReference>
<accession>A0A1I4FJY3</accession>
<dbReference type="PROSITE" id="PS00330">
    <property type="entry name" value="HEMOLYSIN_CALCIUM"/>
    <property type="match status" value="1"/>
</dbReference>
<dbReference type="Proteomes" id="UP000199550">
    <property type="component" value="Unassembled WGS sequence"/>
</dbReference>
<dbReference type="Gene3D" id="3.60.10.10">
    <property type="entry name" value="Endonuclease/exonuclease/phosphatase"/>
    <property type="match status" value="1"/>
</dbReference>
<dbReference type="SUPFAM" id="SSF56219">
    <property type="entry name" value="DNase I-like"/>
    <property type="match status" value="1"/>
</dbReference>
<dbReference type="GO" id="GO:0005509">
    <property type="term" value="F:calcium ion binding"/>
    <property type="evidence" value="ECO:0007669"/>
    <property type="project" value="InterPro"/>
</dbReference>
<dbReference type="InterPro" id="IPR018511">
    <property type="entry name" value="Hemolysin-typ_Ca-bd_CS"/>
</dbReference>
<dbReference type="InterPro" id="IPR005135">
    <property type="entry name" value="Endo/exonuclease/phosphatase"/>
</dbReference>
<dbReference type="InterPro" id="IPR010221">
    <property type="entry name" value="VCBS_dom"/>
</dbReference>
<dbReference type="PROSITE" id="PS50268">
    <property type="entry name" value="CADHERIN_2"/>
    <property type="match status" value="1"/>
</dbReference>
<dbReference type="Pfam" id="PF03372">
    <property type="entry name" value="Exo_endo_phos"/>
    <property type="match status" value="1"/>
</dbReference>
<dbReference type="EMBL" id="FOTF01000009">
    <property type="protein sequence ID" value="SFL18212.1"/>
    <property type="molecule type" value="Genomic_DNA"/>
</dbReference>
<evidence type="ECO:0000259" key="2">
    <source>
        <dbReference type="PROSITE" id="PS51841"/>
    </source>
</evidence>
<dbReference type="Gene3D" id="2.150.10.10">
    <property type="entry name" value="Serralysin-like metalloprotease, C-terminal"/>
    <property type="match status" value="1"/>
</dbReference>
<dbReference type="CDD" id="cd11304">
    <property type="entry name" value="Cadherin_repeat"/>
    <property type="match status" value="1"/>
</dbReference>
<organism evidence="3 4">
    <name type="scientific">Loktanella salsilacus</name>
    <dbReference type="NCBI Taxonomy" id="195913"/>
    <lineage>
        <taxon>Bacteria</taxon>
        <taxon>Pseudomonadati</taxon>
        <taxon>Pseudomonadota</taxon>
        <taxon>Alphaproteobacteria</taxon>
        <taxon>Rhodobacterales</taxon>
        <taxon>Roseobacteraceae</taxon>
        <taxon>Loktanella</taxon>
    </lineage>
</organism>
<dbReference type="Gene3D" id="2.60.40.60">
    <property type="entry name" value="Cadherins"/>
    <property type="match status" value="1"/>
</dbReference>
<dbReference type="GO" id="GO:0016020">
    <property type="term" value="C:membrane"/>
    <property type="evidence" value="ECO:0007669"/>
    <property type="project" value="InterPro"/>
</dbReference>
<dbReference type="InterPro" id="IPR001343">
    <property type="entry name" value="Hemolysn_Ca-bd"/>
</dbReference>
<dbReference type="NCBIfam" id="NF033681">
    <property type="entry name" value="ExeM_NucH_DNase"/>
    <property type="match status" value="1"/>
</dbReference>
<reference evidence="3 4" key="1">
    <citation type="submission" date="2016-10" db="EMBL/GenBank/DDBJ databases">
        <authorList>
            <person name="de Groot N.N."/>
        </authorList>
    </citation>
    <scope>NUCLEOTIDE SEQUENCE [LARGE SCALE GENOMIC DNA]</scope>
    <source>
        <strain evidence="3 4">DSM 16199</strain>
    </source>
</reference>
<proteinExistence type="predicted"/>
<evidence type="ECO:0000313" key="3">
    <source>
        <dbReference type="EMBL" id="SFL18212.1"/>
    </source>
</evidence>
<dbReference type="InterPro" id="IPR015919">
    <property type="entry name" value="Cadherin-like_sf"/>
</dbReference>
<dbReference type="SUPFAM" id="SSF51120">
    <property type="entry name" value="beta-Roll"/>
    <property type="match status" value="1"/>
</dbReference>
<dbReference type="RefSeq" id="WP_090189098.1">
    <property type="nucleotide sequence ID" value="NZ_FOTF01000009.1"/>
</dbReference>
<evidence type="ECO:0000313" key="4">
    <source>
        <dbReference type="Proteomes" id="UP000199550"/>
    </source>
</evidence>
<protein>
    <submittedName>
        <fullName evidence="3">Lamin Tail Domain</fullName>
    </submittedName>
</protein>
<evidence type="ECO:0000259" key="1">
    <source>
        <dbReference type="PROSITE" id="PS50268"/>
    </source>
</evidence>
<dbReference type="GO" id="GO:0003824">
    <property type="term" value="F:catalytic activity"/>
    <property type="evidence" value="ECO:0007669"/>
    <property type="project" value="InterPro"/>
</dbReference>
<dbReference type="STRING" id="195913.SAMN04488004_109151"/>
<dbReference type="PANTHER" id="PTHR42834">
    <property type="entry name" value="ENDONUCLEASE/EXONUCLEASE/PHOSPHATASE FAMILY PROTEIN (AFU_ORTHOLOGUE AFUA_3G09210)"/>
    <property type="match status" value="1"/>
</dbReference>
<feature type="domain" description="Cadherin" evidence="1">
    <location>
        <begin position="236"/>
        <end position="339"/>
    </location>
</feature>
<dbReference type="InterPro" id="IPR002126">
    <property type="entry name" value="Cadherin-like_dom"/>
</dbReference>
<keyword evidence="4" id="KW-1185">Reference proteome</keyword>
<dbReference type="OrthoDB" id="9773411at2"/>
<sequence length="1088" mass="111794">MKKSFKIGLFFGGFGPDVIDGTANSDVIFGGFGNDRINSGAGHDRVFGGFGDDTILGAAGSDTIFGGAGTDTAIYEGGVDDYAISVKPVRGSGPTQVQVSDASGDTDTLRSIEQLYFAADDYTADLTGQNNAVLARDDVAAAAADMATVLAGLSDNDFDFDGDTLQITAIDTSALTGTATLNPDGTISYDAAGAFDDLAEGEVATTTLSYTVTDGRGSVDTATVTITVTGVNDAPTLDLSDVMVFENSTTVLTAVGADVDGDALTYSISGADAALFVIDPATGALAFAEEPDFEAPSDLDGDNVYQIAVTATDTGGLSATSDIAVTVADVDDAPQNSVFVSEIHYDNAGADTGEFIEVAGTAGADLTGWSLVLYNGNGGASYDTISLDGALSGTSGQGYLSVNATGIQNGAPDGIALVAPDGTVIEFLSYEGTMTATNGPAAGLTSIDIGVTENGSDEAGLSLQRLEDGTWTGPITATRDAANEAEIDTPPPLPDGTTLISTIQGSGSASAYVGQTVSVTAVVTMVAENGFYMQEEDSDADGNAATSEGIFVFTGDTPNVTVSYGVTVVGEVAEYFNATQINAQTFEIIGPLVDLPTAAGLSLPFATDDALESVEGMRVSLDIGTDDAPLQVIETFELGRYGEIVVSEGAQYQPTQLYDAQTQAADVDALQEANAANRLTIDDGVAAQNPTEFAYIPNTTDGDNGNGYLDIGDDLSAGGTLRIGAEITAPITGVMSYNFGEYKLIADGPLQIDEATNTDAREAAPADVGGTLQVASVNTLNYFTTLGQDDSNARGADTAEDFARQTDKLVTAITALDADIIGLQELENNGFSDGSAIATLVDALNTRAGADIYAFVDPTGTGGEIGTDAITTGLIYRVDAVSVVNAGILDYTPEGESQLNRPTVAALFEDANGEQITIAVNHFKSKGGSGTGDDADLGDGQGAYNATRTEAAIQLTEWLASDPFGSGDSDYLIIGDLNAYGQEDPVQAIEDAGYTSMLSSLIGEDAFSYTFDGQRGALDQALASSSLTGQVTGITEWHINSLEPNILGYSSEFTDPAWFNADDPYSASDHDPLLIGLDLGNYLNLEVA</sequence>
<dbReference type="CDD" id="cd10283">
    <property type="entry name" value="MnuA_DNase1-like"/>
    <property type="match status" value="1"/>
</dbReference>
<dbReference type="Pfam" id="PF00353">
    <property type="entry name" value="HemolysinCabind"/>
    <property type="match status" value="1"/>
</dbReference>
<dbReference type="GO" id="GO:0007156">
    <property type="term" value="P:homophilic cell adhesion via plasma membrane adhesion molecules"/>
    <property type="evidence" value="ECO:0007669"/>
    <property type="project" value="InterPro"/>
</dbReference>
<dbReference type="InterPro" id="IPR047971">
    <property type="entry name" value="ExeM-like"/>
</dbReference>
<dbReference type="PANTHER" id="PTHR42834:SF1">
    <property type="entry name" value="ENDONUCLEASE_EXONUCLEASE_PHOSPHATASE FAMILY PROTEIN (AFU_ORTHOLOGUE AFUA_3G09210)"/>
    <property type="match status" value="1"/>
</dbReference>
<name>A0A1I4FJY3_9RHOB</name>
<feature type="domain" description="LTD" evidence="2">
    <location>
        <begin position="331"/>
        <end position="432"/>
    </location>
</feature>
<gene>
    <name evidence="3" type="ORF">SAMN04488004_109151</name>
</gene>
<dbReference type="InterPro" id="IPR001322">
    <property type="entry name" value="Lamin_tail_dom"/>
</dbReference>
<dbReference type="SMART" id="SM00112">
    <property type="entry name" value="CA"/>
    <property type="match status" value="1"/>
</dbReference>
<dbReference type="AlphaFoldDB" id="A0A1I4FJY3"/>
<dbReference type="Pfam" id="PF17963">
    <property type="entry name" value="Big_9"/>
    <property type="match status" value="1"/>
</dbReference>
<dbReference type="InterPro" id="IPR011049">
    <property type="entry name" value="Serralysin-like_metalloprot_C"/>
</dbReference>
<dbReference type="PRINTS" id="PR00313">
    <property type="entry name" value="CABNDNGRPT"/>
</dbReference>